<keyword evidence="2" id="KW-1185">Reference proteome</keyword>
<gene>
    <name evidence="1" type="ORF">SAMN04490356_0413</name>
</gene>
<dbReference type="Proteomes" id="UP000198609">
    <property type="component" value="Unassembled WGS sequence"/>
</dbReference>
<dbReference type="RefSeq" id="WP_093459841.1">
    <property type="nucleotide sequence ID" value="NZ_FNST01000001.1"/>
</dbReference>
<reference evidence="2" key="1">
    <citation type="submission" date="2016-10" db="EMBL/GenBank/DDBJ databases">
        <authorList>
            <person name="Varghese N."/>
            <person name="Submissions S."/>
        </authorList>
    </citation>
    <scope>NUCLEOTIDE SEQUENCE [LARGE SCALE GENOMIC DNA]</scope>
    <source>
        <strain evidence="2">DSM 40318</strain>
    </source>
</reference>
<organism evidence="1 2">
    <name type="scientific">Streptomyces melanosporofaciens</name>
    <dbReference type="NCBI Taxonomy" id="67327"/>
    <lineage>
        <taxon>Bacteria</taxon>
        <taxon>Bacillati</taxon>
        <taxon>Actinomycetota</taxon>
        <taxon>Actinomycetes</taxon>
        <taxon>Kitasatosporales</taxon>
        <taxon>Streptomycetaceae</taxon>
        <taxon>Streptomyces</taxon>
        <taxon>Streptomyces violaceusniger group</taxon>
    </lineage>
</organism>
<name>A0A1H4ICA7_STRMJ</name>
<accession>A0A1H4ICA7</accession>
<sequence length="65" mass="7250">MTAWYAARIAAERRAPVPDEDRIQELSTARHKAVEDQARAEEASPEEAARIAADYAARLQALKDQ</sequence>
<evidence type="ECO:0000313" key="2">
    <source>
        <dbReference type="Proteomes" id="UP000198609"/>
    </source>
</evidence>
<evidence type="ECO:0000313" key="1">
    <source>
        <dbReference type="EMBL" id="SEB31326.1"/>
    </source>
</evidence>
<dbReference type="AlphaFoldDB" id="A0A1H4ICA7"/>
<protein>
    <submittedName>
        <fullName evidence="1">Uncharacterized protein</fullName>
    </submittedName>
</protein>
<proteinExistence type="predicted"/>
<dbReference type="EMBL" id="FNST01000001">
    <property type="protein sequence ID" value="SEB31326.1"/>
    <property type="molecule type" value="Genomic_DNA"/>
</dbReference>